<dbReference type="EC" id="1.8.4.12" evidence="1"/>
<sequence>MCKKLTAEEEQVIIHKGTERAFSGKYNDHFERGIYTCKRCGAELFESSSKFKSGCGWPSFDDQ</sequence>
<feature type="non-terminal residue" evidence="5">
    <location>
        <position position="63"/>
    </location>
</feature>
<dbReference type="GO" id="GO:0030091">
    <property type="term" value="P:protein repair"/>
    <property type="evidence" value="ECO:0007669"/>
    <property type="project" value="InterPro"/>
</dbReference>
<dbReference type="GO" id="GO:0006979">
    <property type="term" value="P:response to oxidative stress"/>
    <property type="evidence" value="ECO:0007669"/>
    <property type="project" value="InterPro"/>
</dbReference>
<accession>X1HCF6</accession>
<dbReference type="PANTHER" id="PTHR10173:SF52">
    <property type="entry name" value="METHIONINE-R-SULFOXIDE REDUCTASE B1"/>
    <property type="match status" value="1"/>
</dbReference>
<protein>
    <recommendedName>
        <fullName evidence="1">peptide-methionine (R)-S-oxide reductase</fullName>
        <ecNumber evidence="1">1.8.4.12</ecNumber>
    </recommendedName>
</protein>
<dbReference type="PANTHER" id="PTHR10173">
    <property type="entry name" value="METHIONINE SULFOXIDE REDUCTASE"/>
    <property type="match status" value="1"/>
</dbReference>
<dbReference type="InterPro" id="IPR011057">
    <property type="entry name" value="Mss4-like_sf"/>
</dbReference>
<evidence type="ECO:0000259" key="4">
    <source>
        <dbReference type="PROSITE" id="PS51790"/>
    </source>
</evidence>
<gene>
    <name evidence="5" type="ORF">S03H2_37828</name>
</gene>
<comment type="catalytic activity">
    <reaction evidence="3">
        <text>L-methionyl-[protein] + [thioredoxin]-disulfide + H2O = L-methionyl-(R)-S-oxide-[protein] + [thioredoxin]-dithiol</text>
        <dbReference type="Rhea" id="RHEA:24164"/>
        <dbReference type="Rhea" id="RHEA-COMP:10698"/>
        <dbReference type="Rhea" id="RHEA-COMP:10700"/>
        <dbReference type="Rhea" id="RHEA-COMP:12313"/>
        <dbReference type="Rhea" id="RHEA-COMP:12314"/>
        <dbReference type="ChEBI" id="CHEBI:15377"/>
        <dbReference type="ChEBI" id="CHEBI:16044"/>
        <dbReference type="ChEBI" id="CHEBI:29950"/>
        <dbReference type="ChEBI" id="CHEBI:45764"/>
        <dbReference type="ChEBI" id="CHEBI:50058"/>
        <dbReference type="EC" id="1.8.4.12"/>
    </reaction>
</comment>
<dbReference type="GO" id="GO:0005737">
    <property type="term" value="C:cytoplasm"/>
    <property type="evidence" value="ECO:0007669"/>
    <property type="project" value="TreeGrafter"/>
</dbReference>
<dbReference type="Pfam" id="PF01641">
    <property type="entry name" value="SelR"/>
    <property type="match status" value="1"/>
</dbReference>
<dbReference type="SUPFAM" id="SSF51316">
    <property type="entry name" value="Mss4-like"/>
    <property type="match status" value="1"/>
</dbReference>
<evidence type="ECO:0000256" key="3">
    <source>
        <dbReference type="ARBA" id="ARBA00048488"/>
    </source>
</evidence>
<proteinExistence type="predicted"/>
<evidence type="ECO:0000313" key="5">
    <source>
        <dbReference type="EMBL" id="GAH51509.1"/>
    </source>
</evidence>
<name>X1HCF6_9ZZZZ</name>
<comment type="caution">
    <text evidence="5">The sequence shown here is derived from an EMBL/GenBank/DDBJ whole genome shotgun (WGS) entry which is preliminary data.</text>
</comment>
<dbReference type="PROSITE" id="PS51790">
    <property type="entry name" value="MSRB"/>
    <property type="match status" value="1"/>
</dbReference>
<dbReference type="EMBL" id="BARU01023299">
    <property type="protein sequence ID" value="GAH51509.1"/>
    <property type="molecule type" value="Genomic_DNA"/>
</dbReference>
<dbReference type="InterPro" id="IPR002579">
    <property type="entry name" value="Met_Sox_Rdtase_MsrB_dom"/>
</dbReference>
<feature type="domain" description="MsrB" evidence="4">
    <location>
        <begin position="1"/>
        <end position="63"/>
    </location>
</feature>
<keyword evidence="2" id="KW-0560">Oxidoreductase</keyword>
<evidence type="ECO:0000256" key="1">
    <source>
        <dbReference type="ARBA" id="ARBA00012499"/>
    </source>
</evidence>
<dbReference type="InterPro" id="IPR028427">
    <property type="entry name" value="Met_Sox_Rdtase_MsrB"/>
</dbReference>
<dbReference type="Gene3D" id="2.170.150.20">
    <property type="entry name" value="Peptide methionine sulfoxide reductase"/>
    <property type="match status" value="1"/>
</dbReference>
<dbReference type="GO" id="GO:0033743">
    <property type="term" value="F:peptide-methionine (R)-S-oxide reductase activity"/>
    <property type="evidence" value="ECO:0007669"/>
    <property type="project" value="UniProtKB-EC"/>
</dbReference>
<reference evidence="5" key="1">
    <citation type="journal article" date="2014" name="Front. Microbiol.">
        <title>High frequency of phylogenetically diverse reductive dehalogenase-homologous genes in deep subseafloor sedimentary metagenomes.</title>
        <authorList>
            <person name="Kawai M."/>
            <person name="Futagami T."/>
            <person name="Toyoda A."/>
            <person name="Takaki Y."/>
            <person name="Nishi S."/>
            <person name="Hori S."/>
            <person name="Arai W."/>
            <person name="Tsubouchi T."/>
            <person name="Morono Y."/>
            <person name="Uchiyama I."/>
            <person name="Ito T."/>
            <person name="Fujiyama A."/>
            <person name="Inagaki F."/>
            <person name="Takami H."/>
        </authorList>
    </citation>
    <scope>NUCLEOTIDE SEQUENCE</scope>
    <source>
        <strain evidence="5">Expedition CK06-06</strain>
    </source>
</reference>
<dbReference type="AlphaFoldDB" id="X1HCF6"/>
<evidence type="ECO:0000256" key="2">
    <source>
        <dbReference type="ARBA" id="ARBA00023002"/>
    </source>
</evidence>
<organism evidence="5">
    <name type="scientific">marine sediment metagenome</name>
    <dbReference type="NCBI Taxonomy" id="412755"/>
    <lineage>
        <taxon>unclassified sequences</taxon>
        <taxon>metagenomes</taxon>
        <taxon>ecological metagenomes</taxon>
    </lineage>
</organism>